<reference evidence="10" key="1">
    <citation type="submission" date="2025-08" db="UniProtKB">
        <authorList>
            <consortium name="Ensembl"/>
        </authorList>
    </citation>
    <scope>IDENTIFICATION</scope>
</reference>
<sequence length="433" mass="48957">ATPLASAGPLWPKVFVGPKNPGRWPRGSTDEARSSPGSDSGNATGPGTSAGNRGSYSKDIFGSATVQMGLVGNVGSEKVTMQILNERLASYLEKVRNLEKANSELEVKIHQVLVKKGQATKDYSHYQATFDKLRKEILEMVMSNANVSLQIDNVKLAADDYRVKYENELHLRQYVEADINALRKMLDDTNMARLHLENDVEGLKVELIELKKRHQLEVSERYSQINQSGVQVDVDAPKGQDLAKIMEEIRAKYEKIVLKNQEELKNWHESKISVVQVKVTENEEALKEAKTQVSVSHRQMQTLKTELQSLIGSRASLEDALNETKLRFGMQVEQYNGIILLRESELKQLRDNIQSQTVDYQALFNIKMELEAEISELFDHFDHASFFFRNLHLGVNQIFYRLEKESIRTTSETVTQTLVDGKIVSSSSSTIKK</sequence>
<evidence type="ECO:0000256" key="2">
    <source>
        <dbReference type="ARBA" id="ARBA00022744"/>
    </source>
</evidence>
<dbReference type="Gene3D" id="1.20.5.1160">
    <property type="entry name" value="Vasodilator-stimulated phosphoprotein"/>
    <property type="match status" value="1"/>
</dbReference>
<proteinExistence type="predicted"/>
<feature type="compositionally biased region" description="Polar residues" evidence="8">
    <location>
        <begin position="35"/>
        <end position="55"/>
    </location>
</feature>
<keyword evidence="11" id="KW-1185">Reference proteome</keyword>
<dbReference type="AlphaFoldDB" id="A0A673IRB3"/>
<dbReference type="PRINTS" id="PR01248">
    <property type="entry name" value="TYPE1KERATIN"/>
</dbReference>
<keyword evidence="3" id="KW-0403">Intermediate filament</keyword>
<dbReference type="Proteomes" id="UP000472270">
    <property type="component" value="Unassembled WGS sequence"/>
</dbReference>
<evidence type="ECO:0000259" key="9">
    <source>
        <dbReference type="PROSITE" id="PS51842"/>
    </source>
</evidence>
<dbReference type="GO" id="GO:0045095">
    <property type="term" value="C:keratin filament"/>
    <property type="evidence" value="ECO:0007669"/>
    <property type="project" value="TreeGrafter"/>
</dbReference>
<keyword evidence="2" id="KW-0416">Keratin</keyword>
<evidence type="ECO:0000256" key="6">
    <source>
        <dbReference type="ARBA" id="ARBA00038630"/>
    </source>
</evidence>
<comment type="subunit">
    <text evidence="6">Heterotetramer of two type I and two type II keratins. Keratin-18 associates with keratin-8.</text>
</comment>
<evidence type="ECO:0000256" key="3">
    <source>
        <dbReference type="ARBA" id="ARBA00022754"/>
    </source>
</evidence>
<dbReference type="Ensembl" id="ENSSRHT00000042669.1">
    <property type="protein sequence ID" value="ENSSRHP00000041490.1"/>
    <property type="gene ID" value="ENSSRHG00000021039.1"/>
</dbReference>
<dbReference type="PANTHER" id="PTHR23239">
    <property type="entry name" value="INTERMEDIATE FILAMENT"/>
    <property type="match status" value="1"/>
</dbReference>
<dbReference type="InterPro" id="IPR002957">
    <property type="entry name" value="Keratin_I"/>
</dbReference>
<name>A0A673IRB3_9TELE</name>
<organism evidence="10 11">
    <name type="scientific">Sinocyclocheilus rhinocerous</name>
    <dbReference type="NCBI Taxonomy" id="307959"/>
    <lineage>
        <taxon>Eukaryota</taxon>
        <taxon>Metazoa</taxon>
        <taxon>Chordata</taxon>
        <taxon>Craniata</taxon>
        <taxon>Vertebrata</taxon>
        <taxon>Euteleostomi</taxon>
        <taxon>Actinopterygii</taxon>
        <taxon>Neopterygii</taxon>
        <taxon>Teleostei</taxon>
        <taxon>Ostariophysi</taxon>
        <taxon>Cypriniformes</taxon>
        <taxon>Cyprinidae</taxon>
        <taxon>Cyprininae</taxon>
        <taxon>Sinocyclocheilus</taxon>
    </lineage>
</organism>
<accession>A0A673IRB3</accession>
<feature type="region of interest" description="Disordered" evidence="8">
    <location>
        <begin position="1"/>
        <end position="56"/>
    </location>
</feature>
<keyword evidence="1" id="KW-0597">Phosphoprotein</keyword>
<dbReference type="InterPro" id="IPR039008">
    <property type="entry name" value="IF_rod_dom"/>
</dbReference>
<evidence type="ECO:0000313" key="10">
    <source>
        <dbReference type="Ensembl" id="ENSSRHP00000041490.1"/>
    </source>
</evidence>
<dbReference type="SMART" id="SM01391">
    <property type="entry name" value="Filament"/>
    <property type="match status" value="1"/>
</dbReference>
<feature type="coiled-coil region" evidence="7">
    <location>
        <begin position="81"/>
        <end position="115"/>
    </location>
</feature>
<dbReference type="GO" id="GO:0045104">
    <property type="term" value="P:intermediate filament cytoskeleton organization"/>
    <property type="evidence" value="ECO:0007669"/>
    <property type="project" value="TreeGrafter"/>
</dbReference>
<evidence type="ECO:0000256" key="5">
    <source>
        <dbReference type="ARBA" id="ARBA00037340"/>
    </source>
</evidence>
<comment type="function">
    <text evidence="5">When phosphorylated, plays a role in filament reorganization.</text>
</comment>
<reference evidence="10" key="2">
    <citation type="submission" date="2025-09" db="UniProtKB">
        <authorList>
            <consortium name="Ensembl"/>
        </authorList>
    </citation>
    <scope>IDENTIFICATION</scope>
</reference>
<dbReference type="PROSITE" id="PS51842">
    <property type="entry name" value="IF_ROD_2"/>
    <property type="match status" value="1"/>
</dbReference>
<evidence type="ECO:0000256" key="8">
    <source>
        <dbReference type="SAM" id="MobiDB-lite"/>
    </source>
</evidence>
<feature type="domain" description="IF rod" evidence="9">
    <location>
        <begin position="77"/>
        <end position="374"/>
    </location>
</feature>
<dbReference type="SUPFAM" id="SSF64593">
    <property type="entry name" value="Intermediate filament protein, coiled coil region"/>
    <property type="match status" value="2"/>
</dbReference>
<dbReference type="GO" id="GO:0005198">
    <property type="term" value="F:structural molecule activity"/>
    <property type="evidence" value="ECO:0007669"/>
    <property type="project" value="InterPro"/>
</dbReference>
<evidence type="ECO:0000256" key="1">
    <source>
        <dbReference type="ARBA" id="ARBA00022553"/>
    </source>
</evidence>
<dbReference type="Gene3D" id="1.20.5.500">
    <property type="entry name" value="Single helix bin"/>
    <property type="match status" value="1"/>
</dbReference>
<protein>
    <submittedName>
        <fullName evidence="10">Keratin, type I cytoskeletal 18-like</fullName>
    </submittedName>
</protein>
<dbReference type="Gene3D" id="1.20.5.170">
    <property type="match status" value="1"/>
</dbReference>
<evidence type="ECO:0000256" key="7">
    <source>
        <dbReference type="SAM" id="Coils"/>
    </source>
</evidence>
<evidence type="ECO:0000313" key="11">
    <source>
        <dbReference type="Proteomes" id="UP000472270"/>
    </source>
</evidence>
<dbReference type="PANTHER" id="PTHR23239:SF349">
    <property type="entry name" value="KERATIN, TYPE I CYTOSKELETAL 18"/>
    <property type="match status" value="1"/>
</dbReference>
<evidence type="ECO:0000256" key="4">
    <source>
        <dbReference type="ARBA" id="ARBA00023054"/>
    </source>
</evidence>
<dbReference type="Pfam" id="PF00038">
    <property type="entry name" value="Filament"/>
    <property type="match status" value="1"/>
</dbReference>
<keyword evidence="4 7" id="KW-0175">Coiled coil</keyword>
<gene>
    <name evidence="10" type="primary">krt18a.2</name>
</gene>